<dbReference type="Proteomes" id="UP000037923">
    <property type="component" value="Unassembled WGS sequence"/>
</dbReference>
<comment type="caution">
    <text evidence="2">The sequence shown here is derived from an EMBL/GenBank/DDBJ whole genome shotgun (WGS) entry which is preliminary data.</text>
</comment>
<keyword evidence="3" id="KW-1185">Reference proteome</keyword>
<dbReference type="EMBL" id="LGTL01000016">
    <property type="protein sequence ID" value="KPA77688.1"/>
    <property type="molecule type" value="Genomic_DNA"/>
</dbReference>
<dbReference type="AlphaFoldDB" id="A0A0N0DTN5"/>
<dbReference type="VEuPathDB" id="TriTrypDB:LpyrH10_16_2030"/>
<evidence type="ECO:0000313" key="3">
    <source>
        <dbReference type="Proteomes" id="UP000037923"/>
    </source>
</evidence>
<proteinExistence type="inferred from homology"/>
<dbReference type="RefSeq" id="XP_015656125.1">
    <property type="nucleotide sequence ID" value="XM_015805512.1"/>
</dbReference>
<dbReference type="OrthoDB" id="2017893at2759"/>
<dbReference type="GeneID" id="26907307"/>
<comment type="similarity">
    <text evidence="1">Belongs to the protein-tyrosine phosphatase family. Non-receptor class dual specificity subfamily.</text>
</comment>
<dbReference type="EMBL" id="LGTL01000016">
    <property type="protein sequence ID" value="KPA77684.1"/>
    <property type="molecule type" value="Genomic_DNA"/>
</dbReference>
<dbReference type="PANTHER" id="PTHR45848">
    <property type="entry name" value="DUAL SPECIFICITY PROTEIN PHOSPHATASE 12 FAMILY MEMBER"/>
    <property type="match status" value="1"/>
</dbReference>
<dbReference type="RefSeq" id="XP_015656124.1">
    <property type="nucleotide sequence ID" value="XM_015805511.1"/>
</dbReference>
<dbReference type="RefSeq" id="XP_015656126.1">
    <property type="nucleotide sequence ID" value="XM_015805513.1"/>
</dbReference>
<dbReference type="EMBL" id="LGTL01000016">
    <property type="protein sequence ID" value="KPA77685.1"/>
    <property type="molecule type" value="Genomic_DNA"/>
</dbReference>
<dbReference type="RefSeq" id="XP_015656123.1">
    <property type="nucleotide sequence ID" value="XM_015805510.1"/>
</dbReference>
<accession>A0A0N0DTN5</accession>
<reference evidence="2 3" key="1">
    <citation type="submission" date="2015-07" db="EMBL/GenBank/DDBJ databases">
        <title>High-quality genome of monoxenous trypanosomatid Leptomonas pyrrhocoris.</title>
        <authorList>
            <person name="Flegontov P."/>
            <person name="Butenko A."/>
            <person name="Firsov S."/>
            <person name="Vlcek C."/>
            <person name="Logacheva M.D."/>
            <person name="Field M."/>
            <person name="Filatov D."/>
            <person name="Flegontova O."/>
            <person name="Gerasimov E."/>
            <person name="Jackson A.P."/>
            <person name="Kelly S."/>
            <person name="Opperdoes F."/>
            <person name="O'Reilly A."/>
            <person name="Votypka J."/>
            <person name="Yurchenko V."/>
            <person name="Lukes J."/>
        </authorList>
    </citation>
    <scope>NUCLEOTIDE SEQUENCE [LARGE SCALE GENOMIC DNA]</scope>
    <source>
        <strain evidence="2">H10</strain>
    </source>
</reference>
<evidence type="ECO:0000313" key="2">
    <source>
        <dbReference type="EMBL" id="KPA77684.1"/>
    </source>
</evidence>
<evidence type="ECO:0000256" key="1">
    <source>
        <dbReference type="ARBA" id="ARBA00008601"/>
    </source>
</evidence>
<dbReference type="EMBL" id="LGTL01000016">
    <property type="protein sequence ID" value="KPA77686.1"/>
    <property type="molecule type" value="Genomic_DNA"/>
</dbReference>
<dbReference type="OMA" id="MQSWTGS"/>
<dbReference type="EMBL" id="LGTL01000016">
    <property type="protein sequence ID" value="KPA77687.1"/>
    <property type="molecule type" value="Genomic_DNA"/>
</dbReference>
<organism evidence="2 3">
    <name type="scientific">Leptomonas pyrrhocoris</name>
    <name type="common">Firebug parasite</name>
    <dbReference type="NCBI Taxonomy" id="157538"/>
    <lineage>
        <taxon>Eukaryota</taxon>
        <taxon>Discoba</taxon>
        <taxon>Euglenozoa</taxon>
        <taxon>Kinetoplastea</taxon>
        <taxon>Metakinetoplastina</taxon>
        <taxon>Trypanosomatida</taxon>
        <taxon>Trypanosomatidae</taxon>
        <taxon>Leishmaniinae</taxon>
        <taxon>Leptomonas</taxon>
    </lineage>
</organism>
<protein>
    <recommendedName>
        <fullName evidence="4">Dual specificity protein phosphatase</fullName>
    </recommendedName>
</protein>
<dbReference type="RefSeq" id="XP_015656127.1">
    <property type="nucleotide sequence ID" value="XM_015805514.1"/>
</dbReference>
<gene>
    <name evidence="2" type="ORF">ABB37_07021</name>
</gene>
<name>A0A0N0DTN5_LEPPY</name>
<evidence type="ECO:0008006" key="4">
    <source>
        <dbReference type="Google" id="ProtNLM"/>
    </source>
</evidence>
<sequence length="176" mass="18865">MSSRSAIGESEGTDGAASIPSVPLRTYFACRRCRMKLFDAQDVVPHDPGEGAKKNFKYRRGITQLDHKAADGATVTPSSLSSSSAEACTSYFLDPDQSPWVALEIRAANATGAVVEPDTIYCPNVRCRAKLGTQSWTGSRCSCGAWVAPAFRIHARVVDRVEGVDAPPCVKDDAAR</sequence>